<reference evidence="1" key="3">
    <citation type="submission" date="2021-06" db="EMBL/GenBank/DDBJ databases">
        <authorList>
            <person name="Diorio-Toth L."/>
        </authorList>
    </citation>
    <scope>NUCLEOTIDE SEQUENCE</scope>
    <source>
        <strain evidence="1">AL_065</strain>
    </source>
</reference>
<accession>A0AAJ3AC58</accession>
<reference evidence="1" key="2">
    <citation type="journal article" date="2019" name="Nat. Commun.">
        <title>Spatiotemporal dynamics of multidrug resistant bacteria on intensive care unit surfaces.</title>
        <authorList>
            <person name="D'Souza A.W."/>
            <person name="Potter R.F."/>
            <person name="Wallace M."/>
            <person name="Shupe A."/>
            <person name="Patel S."/>
            <person name="Sun X."/>
            <person name="Gul D."/>
            <person name="Kwon J.H."/>
            <person name="Andleeb S."/>
            <person name="Burnham C.D."/>
            <person name="Dantas G."/>
        </authorList>
    </citation>
    <scope>NUCLEOTIDE SEQUENCE</scope>
    <source>
        <strain evidence="1">AL_065</strain>
    </source>
</reference>
<gene>
    <name evidence="1" type="ORF">EVX74_015750</name>
</gene>
<dbReference type="AlphaFoldDB" id="A0AAJ3AC58"/>
<evidence type="ECO:0000313" key="1">
    <source>
        <dbReference type="EMBL" id="QXR07467.1"/>
    </source>
</evidence>
<organism evidence="1 2">
    <name type="scientific">Acinetobacter lwoffii</name>
    <dbReference type="NCBI Taxonomy" id="28090"/>
    <lineage>
        <taxon>Bacteria</taxon>
        <taxon>Pseudomonadati</taxon>
        <taxon>Pseudomonadota</taxon>
        <taxon>Gammaproteobacteria</taxon>
        <taxon>Moraxellales</taxon>
        <taxon>Moraxellaceae</taxon>
        <taxon>Acinetobacter</taxon>
    </lineage>
</organism>
<name>A0AAJ3AC58_ACILW</name>
<protein>
    <submittedName>
        <fullName evidence="1">Uncharacterized protein</fullName>
    </submittedName>
</protein>
<sequence>MHSAKKSNLFYGLFGEKILHRFEIFFEFIRETGFKKSHNKARIFTIFSAKALLSLLAN</sequence>
<dbReference type="Proteomes" id="UP000293391">
    <property type="component" value="Chromosome"/>
</dbReference>
<evidence type="ECO:0000313" key="2">
    <source>
        <dbReference type="Proteomes" id="UP000293391"/>
    </source>
</evidence>
<dbReference type="RefSeq" id="WP_016806943.1">
    <property type="nucleotide sequence ID" value="NZ_CAADHN010000002.1"/>
</dbReference>
<reference evidence="1" key="1">
    <citation type="submission" date="2018-10" db="EMBL/GenBank/DDBJ databases">
        <authorList>
            <person name="D'Souza A.W."/>
            <person name="Potter R.F."/>
            <person name="Wallace M."/>
            <person name="Shupe A."/>
            <person name="Patel S."/>
            <person name="Sun S."/>
            <person name="Gul D."/>
            <person name="Kwon J.H."/>
            <person name="Andleeb S."/>
            <person name="Burnham C.-A.D."/>
            <person name="Dantas G."/>
        </authorList>
    </citation>
    <scope>NUCLEOTIDE SEQUENCE</scope>
    <source>
        <strain evidence="1">AL_065</strain>
    </source>
</reference>
<proteinExistence type="predicted"/>
<dbReference type="EMBL" id="CP078045">
    <property type="protein sequence ID" value="QXR07467.1"/>
    <property type="molecule type" value="Genomic_DNA"/>
</dbReference>